<gene>
    <name evidence="2" type="ORF">A2160_02995</name>
</gene>
<dbReference type="SUPFAM" id="SSF53448">
    <property type="entry name" value="Nucleotide-diphospho-sugar transferases"/>
    <property type="match status" value="1"/>
</dbReference>
<proteinExistence type="predicted"/>
<dbReference type="AlphaFoldDB" id="A0A1F5E7R1"/>
<evidence type="ECO:0000313" key="2">
    <source>
        <dbReference type="EMBL" id="OGD63413.1"/>
    </source>
</evidence>
<feature type="domain" description="Glycosyltransferase 2-like" evidence="1">
    <location>
        <begin position="4"/>
        <end position="98"/>
    </location>
</feature>
<evidence type="ECO:0000259" key="1">
    <source>
        <dbReference type="Pfam" id="PF00535"/>
    </source>
</evidence>
<dbReference type="PANTHER" id="PTHR43630">
    <property type="entry name" value="POLY-BETA-1,6-N-ACETYL-D-GLUCOSAMINE SYNTHASE"/>
    <property type="match status" value="1"/>
</dbReference>
<dbReference type="InterPro" id="IPR029044">
    <property type="entry name" value="Nucleotide-diphossugar_trans"/>
</dbReference>
<organism evidence="2 3">
    <name type="scientific">Candidatus Beckwithbacteria bacterium RBG_13_42_9</name>
    <dbReference type="NCBI Taxonomy" id="1797457"/>
    <lineage>
        <taxon>Bacteria</taxon>
        <taxon>Candidatus Beckwithiibacteriota</taxon>
    </lineage>
</organism>
<dbReference type="CDD" id="cd02511">
    <property type="entry name" value="Beta4Glucosyltransferase"/>
    <property type="match status" value="1"/>
</dbReference>
<accession>A0A1F5E7R1</accession>
<protein>
    <recommendedName>
        <fullName evidence="1">Glycosyltransferase 2-like domain-containing protein</fullName>
    </recommendedName>
</protein>
<name>A0A1F5E7R1_9BACT</name>
<sequence>MKVSVLILTQNNQDFIENCLKSVKDWAEEIVVIDAGSTDKTLAICQLYHCQIYHHPWPGFAQQRTLAAQKAKNDWIFYLDVDERLTTKLKQEINNLVPDKAAYQLKRENIILGKWLKQGGWYPDKQTRLINKQYFKGWQGRIHEYPLLEGEQGQLQAAIIHLTHRGINWSLDKTMIYTDHVAQLLYEAPHPRCRWWHLTLAFFREFWQRGIVKRGLFEGMEGFITVIYQSFDAFIAYAKLWELQKKRTMGKVYQQIDKELLEKGEY</sequence>
<dbReference type="Pfam" id="PF00535">
    <property type="entry name" value="Glycos_transf_2"/>
    <property type="match status" value="1"/>
</dbReference>
<dbReference type="InterPro" id="IPR001173">
    <property type="entry name" value="Glyco_trans_2-like"/>
</dbReference>
<evidence type="ECO:0000313" key="3">
    <source>
        <dbReference type="Proteomes" id="UP000177006"/>
    </source>
</evidence>
<comment type="caution">
    <text evidence="2">The sequence shown here is derived from an EMBL/GenBank/DDBJ whole genome shotgun (WGS) entry which is preliminary data.</text>
</comment>
<dbReference type="PANTHER" id="PTHR43630:SF2">
    <property type="entry name" value="GLYCOSYLTRANSFERASE"/>
    <property type="match status" value="1"/>
</dbReference>
<dbReference type="STRING" id="1797457.A2160_02995"/>
<dbReference type="EMBL" id="MEZK01000010">
    <property type="protein sequence ID" value="OGD63413.1"/>
    <property type="molecule type" value="Genomic_DNA"/>
</dbReference>
<dbReference type="Proteomes" id="UP000177006">
    <property type="component" value="Unassembled WGS sequence"/>
</dbReference>
<reference evidence="2 3" key="1">
    <citation type="journal article" date="2016" name="Nat. Commun.">
        <title>Thousands of microbial genomes shed light on interconnected biogeochemical processes in an aquifer system.</title>
        <authorList>
            <person name="Anantharaman K."/>
            <person name="Brown C.T."/>
            <person name="Hug L.A."/>
            <person name="Sharon I."/>
            <person name="Castelle C.J."/>
            <person name="Probst A.J."/>
            <person name="Thomas B.C."/>
            <person name="Singh A."/>
            <person name="Wilkins M.J."/>
            <person name="Karaoz U."/>
            <person name="Brodie E.L."/>
            <person name="Williams K.H."/>
            <person name="Hubbard S.S."/>
            <person name="Banfield J.F."/>
        </authorList>
    </citation>
    <scope>NUCLEOTIDE SEQUENCE [LARGE SCALE GENOMIC DNA]</scope>
</reference>
<dbReference type="Gene3D" id="3.90.550.10">
    <property type="entry name" value="Spore Coat Polysaccharide Biosynthesis Protein SpsA, Chain A"/>
    <property type="match status" value="1"/>
</dbReference>